<dbReference type="AlphaFoldDB" id="A0A9P4KCH4"/>
<proteinExistence type="predicted"/>
<evidence type="ECO:0000313" key="2">
    <source>
        <dbReference type="Proteomes" id="UP000800093"/>
    </source>
</evidence>
<comment type="caution">
    <text evidence="1">The sequence shown here is derived from an EMBL/GenBank/DDBJ whole genome shotgun (WGS) entry which is preliminary data.</text>
</comment>
<sequence length="212" mass="22124">MRPFQDGAPGDQQHGAPAASAAPACPVALRGVPCVDRKQASFDVDGGCPQAHYPGRCHNAAAPQTLGMASSARVQVQGGRIPSGPVSERAAVKLCGRRLGPAPPHPRILTPMSSNRGRCAQFSLKHASRRNVSTLPYCTLLTHASSTWPPFPQSNTLNNAITPAAILLLALHRSTVGLKLCALKKRAAGAAASQSSNPLFGKRECVVAPFAE</sequence>
<gene>
    <name evidence="1" type="ORF">CC78DRAFT_581433</name>
</gene>
<evidence type="ECO:0000313" key="1">
    <source>
        <dbReference type="EMBL" id="KAF2263539.1"/>
    </source>
</evidence>
<keyword evidence="2" id="KW-1185">Reference proteome</keyword>
<name>A0A9P4KCH4_9PLEO</name>
<dbReference type="EMBL" id="ML986625">
    <property type="protein sequence ID" value="KAF2263539.1"/>
    <property type="molecule type" value="Genomic_DNA"/>
</dbReference>
<organism evidence="1 2">
    <name type="scientific">Lojkania enalia</name>
    <dbReference type="NCBI Taxonomy" id="147567"/>
    <lineage>
        <taxon>Eukaryota</taxon>
        <taxon>Fungi</taxon>
        <taxon>Dikarya</taxon>
        <taxon>Ascomycota</taxon>
        <taxon>Pezizomycotina</taxon>
        <taxon>Dothideomycetes</taxon>
        <taxon>Pleosporomycetidae</taxon>
        <taxon>Pleosporales</taxon>
        <taxon>Pleosporales incertae sedis</taxon>
        <taxon>Lojkania</taxon>
    </lineage>
</organism>
<reference evidence="2" key="1">
    <citation type="journal article" date="2020" name="Stud. Mycol.">
        <title>101 Dothideomycetes genomes: A test case for predicting lifestyles and emergence of pathogens.</title>
        <authorList>
            <person name="Haridas S."/>
            <person name="Albert R."/>
            <person name="Binder M."/>
            <person name="Bloem J."/>
            <person name="LaButti K."/>
            <person name="Salamov A."/>
            <person name="Andreopoulos B."/>
            <person name="Baker S."/>
            <person name="Barry K."/>
            <person name="Bills G."/>
            <person name="Bluhm B."/>
            <person name="Cannon C."/>
            <person name="Castanera R."/>
            <person name="Culley D."/>
            <person name="Daum C."/>
            <person name="Ezra D."/>
            <person name="Gonzalez J."/>
            <person name="Henrissat B."/>
            <person name="Kuo A."/>
            <person name="Liang C."/>
            <person name="Lipzen A."/>
            <person name="Lutzoni F."/>
            <person name="Magnuson J."/>
            <person name="Mondo S."/>
            <person name="Nolan M."/>
            <person name="Ohm R."/>
            <person name="Pangilinan J."/>
            <person name="Park H.-J."/>
            <person name="Ramirez L."/>
            <person name="Alfaro M."/>
            <person name="Sun H."/>
            <person name="Tritt A."/>
            <person name="Yoshinaga Y."/>
            <person name="Zwiers L.-H."/>
            <person name="Turgeon B."/>
            <person name="Goodwin S."/>
            <person name="Spatafora J."/>
            <person name="Crous P."/>
            <person name="Grigoriev I."/>
        </authorList>
    </citation>
    <scope>NUCLEOTIDE SEQUENCE [LARGE SCALE GENOMIC DNA]</scope>
    <source>
        <strain evidence="2">CBS 304.66</strain>
    </source>
</reference>
<protein>
    <submittedName>
        <fullName evidence="1">Uncharacterized protein</fullName>
    </submittedName>
</protein>
<dbReference type="Proteomes" id="UP000800093">
    <property type="component" value="Unassembled WGS sequence"/>
</dbReference>
<accession>A0A9P4KCH4</accession>